<feature type="signal peptide" evidence="9">
    <location>
        <begin position="1"/>
        <end position="19"/>
    </location>
</feature>
<evidence type="ECO:0000256" key="2">
    <source>
        <dbReference type="ARBA" id="ARBA00011799"/>
    </source>
</evidence>
<dbReference type="Gene3D" id="1.25.10.10">
    <property type="entry name" value="Leucine-rich Repeat Variant"/>
    <property type="match status" value="1"/>
</dbReference>
<feature type="chain" id="PRO_5025432614" description="Nucleotide exchange factor SIL1" evidence="9">
    <location>
        <begin position="20"/>
        <end position="421"/>
    </location>
</feature>
<name>A0A6C1E0B2_SACPS</name>
<keyword evidence="5 9" id="KW-0732">Signal</keyword>
<accession>A0A6C1E0B2</accession>
<evidence type="ECO:0000256" key="7">
    <source>
        <dbReference type="ARBA" id="ARBA00022927"/>
    </source>
</evidence>
<evidence type="ECO:0000313" key="11">
    <source>
        <dbReference type="Proteomes" id="UP000501346"/>
    </source>
</evidence>
<comment type="subunit">
    <text evidence="2">Interacts with KAR2.</text>
</comment>
<dbReference type="GO" id="GO:0000774">
    <property type="term" value="F:adenyl-nucleotide exchange factor activity"/>
    <property type="evidence" value="ECO:0007669"/>
    <property type="project" value="InterPro"/>
</dbReference>
<organism evidence="10 11">
    <name type="scientific">Saccharomyces pastorianus</name>
    <name type="common">Lager yeast</name>
    <name type="synonym">Saccharomyces cerevisiae x Saccharomyces eubayanus</name>
    <dbReference type="NCBI Taxonomy" id="27292"/>
    <lineage>
        <taxon>Eukaryota</taxon>
        <taxon>Fungi</taxon>
        <taxon>Dikarya</taxon>
        <taxon>Ascomycota</taxon>
        <taxon>Saccharomycotina</taxon>
        <taxon>Saccharomycetes</taxon>
        <taxon>Saccharomycetales</taxon>
        <taxon>Saccharomycetaceae</taxon>
        <taxon>Saccharomyces</taxon>
    </lineage>
</organism>
<proteinExistence type="inferred from homology"/>
<evidence type="ECO:0000256" key="3">
    <source>
        <dbReference type="ARBA" id="ARBA00015352"/>
    </source>
</evidence>
<keyword evidence="8" id="KW-0811">Translocation</keyword>
<evidence type="ECO:0000256" key="1">
    <source>
        <dbReference type="ARBA" id="ARBA00010588"/>
    </source>
</evidence>
<evidence type="ECO:0000256" key="8">
    <source>
        <dbReference type="ARBA" id="ARBA00023010"/>
    </source>
</evidence>
<comment type="similarity">
    <text evidence="1">Belongs to the SIL1 family.</text>
</comment>
<dbReference type="OrthoDB" id="448649at2759"/>
<evidence type="ECO:0000256" key="4">
    <source>
        <dbReference type="ARBA" id="ARBA00022448"/>
    </source>
</evidence>
<dbReference type="InterPro" id="IPR031884">
    <property type="entry name" value="Sil1_fungi"/>
</dbReference>
<evidence type="ECO:0000313" key="10">
    <source>
        <dbReference type="EMBL" id="QID82323.1"/>
    </source>
</evidence>
<evidence type="ECO:0000256" key="6">
    <source>
        <dbReference type="ARBA" id="ARBA00022824"/>
    </source>
</evidence>
<keyword evidence="6" id="KW-0256">Endoplasmic reticulum</keyword>
<evidence type="ECO:0000256" key="9">
    <source>
        <dbReference type="SAM" id="SignalP"/>
    </source>
</evidence>
<dbReference type="SMR" id="A0A6C1E0B2"/>
<protein>
    <recommendedName>
        <fullName evidence="3">Nucleotide exchange factor SIL1</fullName>
    </recommendedName>
</protein>
<dbReference type="AlphaFoldDB" id="A0A6C1E0B2"/>
<reference evidence="10 11" key="1">
    <citation type="journal article" date="2019" name="BMC Genomics">
        <title>Chromosome level assembly and comparative genome analysis confirm lager-brewing yeasts originated from a single hybridization.</title>
        <authorList>
            <person name="Salazar A.N."/>
            <person name="Gorter de Vries A.R."/>
            <person name="van den Broek M."/>
            <person name="Brouwers N."/>
            <person name="de la Torre Cortes P."/>
            <person name="Kuijpers N.G.A."/>
            <person name="Daran J.G."/>
            <person name="Abeel T."/>
        </authorList>
    </citation>
    <scope>NUCLEOTIDE SEQUENCE [LARGE SCALE GENOMIC DNA]</scope>
    <source>
        <strain evidence="10 11">CBS 1483</strain>
    </source>
</reference>
<dbReference type="Proteomes" id="UP000501346">
    <property type="component" value="Chromosome ScXV-ScXI"/>
</dbReference>
<dbReference type="EMBL" id="CP048996">
    <property type="protein sequence ID" value="QID82323.1"/>
    <property type="molecule type" value="Genomic_DNA"/>
</dbReference>
<dbReference type="GO" id="GO:0015031">
    <property type="term" value="P:protein transport"/>
    <property type="evidence" value="ECO:0007669"/>
    <property type="project" value="UniProtKB-KW"/>
</dbReference>
<dbReference type="Pfam" id="PF16782">
    <property type="entry name" value="SIL1"/>
    <property type="match status" value="1"/>
</dbReference>
<dbReference type="InterPro" id="IPR011989">
    <property type="entry name" value="ARM-like"/>
</dbReference>
<gene>
    <name evidence="10" type="primary">SIL1_1</name>
    <name evidence="10" type="ORF">GRS66_004737</name>
</gene>
<sequence>MVRILPIILSALSSKLVASTILHSSIHSVPSGGEIISAEDLKELEISGNSICVDNRCYPKIFEPRHDWQPILPGQELPGGLDIRINMDTGLKEAKLNDEKNVGDNGSHELIVSSEDMKASPDDYEFSSDFKEMRNIIDSNPTLSSQDIARLEDSFDRIMEFAHDYKHGYKIITHEFALLANLSLNENLPLTLRELSTRVITSCLRNNPPVVEFINESFPNFKSKIMAALSNLNDSNHRSSNILIKRYLSILNELPVTSEDLPIYSTVVLQNVYERNNKDKQLQIKVLELISKILKADMYENDDTNLILFKRNAENWSSNLQEWANEFQEMVQNKSIDELHTRTFFDTLYNLKKIFKSDITINKGFLNWLAQQCKARQSNLDNGLQERDTEQDSFDKKLIDSRHLIFGNPMAHRIKNFRDEL</sequence>
<keyword evidence="7" id="KW-0653">Protein transport</keyword>
<keyword evidence="11" id="KW-1185">Reference proteome</keyword>
<keyword evidence="4" id="KW-0813">Transport</keyword>
<dbReference type="GO" id="GO:0005783">
    <property type="term" value="C:endoplasmic reticulum"/>
    <property type="evidence" value="ECO:0007669"/>
    <property type="project" value="InterPro"/>
</dbReference>
<evidence type="ECO:0000256" key="5">
    <source>
        <dbReference type="ARBA" id="ARBA00022729"/>
    </source>
</evidence>